<organism evidence="9 10">
    <name type="scientific">Candidatus Segetimicrobium genomatis</name>
    <dbReference type="NCBI Taxonomy" id="2569760"/>
    <lineage>
        <taxon>Bacteria</taxon>
        <taxon>Bacillati</taxon>
        <taxon>Candidatus Sysuimicrobiota</taxon>
        <taxon>Candidatus Sysuimicrobiia</taxon>
        <taxon>Candidatus Sysuimicrobiales</taxon>
        <taxon>Candidatus Segetimicrobiaceae</taxon>
        <taxon>Candidatus Segetimicrobium</taxon>
    </lineage>
</organism>
<dbReference type="AlphaFoldDB" id="A0A537KCY3"/>
<dbReference type="PANTHER" id="PTHR43163">
    <property type="entry name" value="DIPEPTIDE TRANSPORT SYSTEM PERMEASE PROTEIN DPPB-RELATED"/>
    <property type="match status" value="1"/>
</dbReference>
<keyword evidence="2 7" id="KW-0813">Transport</keyword>
<reference evidence="9 10" key="1">
    <citation type="journal article" date="2019" name="Nat. Microbiol.">
        <title>Mediterranean grassland soil C-N compound turnover is dependent on rainfall and depth, and is mediated by genomically divergent microorganisms.</title>
        <authorList>
            <person name="Diamond S."/>
            <person name="Andeer P.F."/>
            <person name="Li Z."/>
            <person name="Crits-Christoph A."/>
            <person name="Burstein D."/>
            <person name="Anantharaman K."/>
            <person name="Lane K.R."/>
            <person name="Thomas B.C."/>
            <person name="Pan C."/>
            <person name="Northen T.R."/>
            <person name="Banfield J.F."/>
        </authorList>
    </citation>
    <scope>NUCLEOTIDE SEQUENCE [LARGE SCALE GENOMIC DNA]</scope>
    <source>
        <strain evidence="9">NP_3</strain>
    </source>
</reference>
<feature type="domain" description="ABC transmembrane type-1" evidence="8">
    <location>
        <begin position="95"/>
        <end position="296"/>
    </location>
</feature>
<dbReference type="PROSITE" id="PS50928">
    <property type="entry name" value="ABC_TM1"/>
    <property type="match status" value="1"/>
</dbReference>
<name>A0A537KCY3_9BACT</name>
<evidence type="ECO:0000313" key="10">
    <source>
        <dbReference type="Proteomes" id="UP000318509"/>
    </source>
</evidence>
<sequence length="306" mass="32556">MLRHIGGRVLWAIPVLLGVSLIVFGILKAIPGDAAQVMAGSDATAADIQAIRQLLGLDQPVYVQYAQWLERLATLDLGRSAVTRRPVTYEIATRVRPTAELAAAAMGLAVAVGLAAGVTAATHQHSSWDGAMALATALGVSVPIFWLGLMLMMLFSVSLRWLPSTGAGTPAQLILPALTLGAASAATVARQTRSAMLDILKQDYLRTARAKGVAGWTLVMRHAFRNAVIPIITVVGLQLGYLLAGTVLTETVFARPGLGRLVVDAIRTRDIAVVQATVMLLSVTFIAVNLVVDLLYAYLDPRIRFD</sequence>
<evidence type="ECO:0000256" key="2">
    <source>
        <dbReference type="ARBA" id="ARBA00022448"/>
    </source>
</evidence>
<dbReference type="InterPro" id="IPR000515">
    <property type="entry name" value="MetI-like"/>
</dbReference>
<evidence type="ECO:0000256" key="5">
    <source>
        <dbReference type="ARBA" id="ARBA00022989"/>
    </source>
</evidence>
<keyword evidence="4 7" id="KW-0812">Transmembrane</keyword>
<dbReference type="Pfam" id="PF19300">
    <property type="entry name" value="BPD_transp_1_N"/>
    <property type="match status" value="1"/>
</dbReference>
<keyword evidence="3" id="KW-1003">Cell membrane</keyword>
<evidence type="ECO:0000256" key="7">
    <source>
        <dbReference type="RuleBase" id="RU363032"/>
    </source>
</evidence>
<dbReference type="EMBL" id="VBAK01000020">
    <property type="protein sequence ID" value="TMI93621.1"/>
    <property type="molecule type" value="Genomic_DNA"/>
</dbReference>
<dbReference type="InterPro" id="IPR035906">
    <property type="entry name" value="MetI-like_sf"/>
</dbReference>
<dbReference type="Pfam" id="PF00528">
    <property type="entry name" value="BPD_transp_1"/>
    <property type="match status" value="1"/>
</dbReference>
<feature type="transmembrane region" description="Helical" evidence="7">
    <location>
        <begin position="133"/>
        <end position="159"/>
    </location>
</feature>
<comment type="subcellular location">
    <subcellularLocation>
        <location evidence="1 7">Cell membrane</location>
        <topology evidence="1 7">Multi-pass membrane protein</topology>
    </subcellularLocation>
</comment>
<dbReference type="GO" id="GO:0071916">
    <property type="term" value="F:dipeptide transmembrane transporter activity"/>
    <property type="evidence" value="ECO:0007669"/>
    <property type="project" value="TreeGrafter"/>
</dbReference>
<evidence type="ECO:0000256" key="1">
    <source>
        <dbReference type="ARBA" id="ARBA00004651"/>
    </source>
</evidence>
<evidence type="ECO:0000313" key="9">
    <source>
        <dbReference type="EMBL" id="TMI93621.1"/>
    </source>
</evidence>
<feature type="transmembrane region" description="Helical" evidence="7">
    <location>
        <begin position="101"/>
        <end position="121"/>
    </location>
</feature>
<proteinExistence type="inferred from homology"/>
<dbReference type="PANTHER" id="PTHR43163:SF6">
    <property type="entry name" value="DIPEPTIDE TRANSPORT SYSTEM PERMEASE PROTEIN DPPB-RELATED"/>
    <property type="match status" value="1"/>
</dbReference>
<keyword evidence="5 7" id="KW-1133">Transmembrane helix</keyword>
<dbReference type="SUPFAM" id="SSF161098">
    <property type="entry name" value="MetI-like"/>
    <property type="match status" value="1"/>
</dbReference>
<evidence type="ECO:0000256" key="3">
    <source>
        <dbReference type="ARBA" id="ARBA00022475"/>
    </source>
</evidence>
<feature type="transmembrane region" description="Helical" evidence="7">
    <location>
        <begin position="273"/>
        <end position="299"/>
    </location>
</feature>
<dbReference type="Proteomes" id="UP000318509">
    <property type="component" value="Unassembled WGS sequence"/>
</dbReference>
<evidence type="ECO:0000256" key="6">
    <source>
        <dbReference type="ARBA" id="ARBA00023136"/>
    </source>
</evidence>
<gene>
    <name evidence="9" type="ORF">E6H00_01015</name>
</gene>
<accession>A0A537KCY3</accession>
<feature type="transmembrane region" description="Helical" evidence="7">
    <location>
        <begin position="227"/>
        <end position="253"/>
    </location>
</feature>
<comment type="similarity">
    <text evidence="7">Belongs to the binding-protein-dependent transport system permease family.</text>
</comment>
<keyword evidence="6 7" id="KW-0472">Membrane</keyword>
<dbReference type="Gene3D" id="1.10.3720.10">
    <property type="entry name" value="MetI-like"/>
    <property type="match status" value="1"/>
</dbReference>
<protein>
    <submittedName>
        <fullName evidence="9">ABC transporter permease</fullName>
    </submittedName>
</protein>
<feature type="transmembrane region" description="Helical" evidence="7">
    <location>
        <begin position="9"/>
        <end position="30"/>
    </location>
</feature>
<evidence type="ECO:0000256" key="4">
    <source>
        <dbReference type="ARBA" id="ARBA00022692"/>
    </source>
</evidence>
<dbReference type="CDD" id="cd06261">
    <property type="entry name" value="TM_PBP2"/>
    <property type="match status" value="1"/>
</dbReference>
<dbReference type="InterPro" id="IPR045621">
    <property type="entry name" value="BPD_transp_1_N"/>
</dbReference>
<dbReference type="GO" id="GO:0005886">
    <property type="term" value="C:plasma membrane"/>
    <property type="evidence" value="ECO:0007669"/>
    <property type="project" value="UniProtKB-SubCell"/>
</dbReference>
<comment type="caution">
    <text evidence="9">The sequence shown here is derived from an EMBL/GenBank/DDBJ whole genome shotgun (WGS) entry which is preliminary data.</text>
</comment>
<evidence type="ECO:0000259" key="8">
    <source>
        <dbReference type="PROSITE" id="PS50928"/>
    </source>
</evidence>